<keyword evidence="2" id="KW-0482">Metalloprotease</keyword>
<comment type="caution">
    <text evidence="5">The sequence shown here is derived from an EMBL/GenBank/DDBJ whole genome shotgun (WGS) entry which is preliminary data.</text>
</comment>
<proteinExistence type="inferred from homology"/>
<evidence type="ECO:0000256" key="1">
    <source>
        <dbReference type="ARBA" id="ARBA00007261"/>
    </source>
</evidence>
<evidence type="ECO:0000313" key="5">
    <source>
        <dbReference type="EMBL" id="GGE16055.1"/>
    </source>
</evidence>
<dbReference type="GO" id="GO:0046872">
    <property type="term" value="F:metal ion binding"/>
    <property type="evidence" value="ECO:0007669"/>
    <property type="project" value="InterPro"/>
</dbReference>
<protein>
    <submittedName>
        <fullName evidence="5">Peptidase M16</fullName>
    </submittedName>
</protein>
<dbReference type="Gene3D" id="3.30.830.10">
    <property type="entry name" value="Metalloenzyme, LuxS/M16 peptidase-like"/>
    <property type="match status" value="2"/>
</dbReference>
<organism evidence="5 6">
    <name type="scientific">Sandarakinorhabdus glacialis</name>
    <dbReference type="NCBI Taxonomy" id="1614636"/>
    <lineage>
        <taxon>Bacteria</taxon>
        <taxon>Pseudomonadati</taxon>
        <taxon>Pseudomonadota</taxon>
        <taxon>Alphaproteobacteria</taxon>
        <taxon>Sphingomonadales</taxon>
        <taxon>Sphingosinicellaceae</taxon>
        <taxon>Sandarakinorhabdus</taxon>
    </lineage>
</organism>
<comment type="similarity">
    <text evidence="1">Belongs to the peptidase M16 family.</text>
</comment>
<dbReference type="PANTHER" id="PTHR11851">
    <property type="entry name" value="METALLOPROTEASE"/>
    <property type="match status" value="1"/>
</dbReference>
<sequence length="415" mass="44527">MKTPVIAHTAHGLRVATCQTPGVETVAVALHAETGARFEIPEHNGLAHLFEHMVFKGTATRSARAISEQIEDVGGSINAWTSRDTTAFHARLLARDLPLGLAVIADLVTSPRFDEDDLVREKDVVLQELGEVRDTPDDIVFDHLQEVAYPGQALGRSILGSEESLARLTTAHLRDWLDTHYRNSRLTLVVAGKLDHDEVMRLAEAAFRNGGDAPAPAAERASFASGQFIDSRRFEQAQLTSAYPAPGHYDPAHDAAALFTLAAGGGTSSRLFQEVREERGYAYSISASVSPYADGGLMSVHAATSRKDAARARELVDRVLAETAETLDTAEFARAKAIAVASLLMALESPQGQGDYLARQLLVHGRWVPASEVVARIEAVTIDDARAAGKAMLAYAPARAEIGAVTKARPIKAAA</sequence>
<dbReference type="RefSeq" id="WP_188763118.1">
    <property type="nucleotide sequence ID" value="NZ_BMJM01000008.1"/>
</dbReference>
<dbReference type="Proteomes" id="UP000635071">
    <property type="component" value="Unassembled WGS sequence"/>
</dbReference>
<evidence type="ECO:0000313" key="6">
    <source>
        <dbReference type="Proteomes" id="UP000635071"/>
    </source>
</evidence>
<name>A0A916ZWJ5_9SPHN</name>
<dbReference type="InterPro" id="IPR011765">
    <property type="entry name" value="Pept_M16_N"/>
</dbReference>
<dbReference type="GO" id="GO:0008237">
    <property type="term" value="F:metallopeptidase activity"/>
    <property type="evidence" value="ECO:0007669"/>
    <property type="project" value="UniProtKB-KW"/>
</dbReference>
<keyword evidence="6" id="KW-1185">Reference proteome</keyword>
<dbReference type="AlphaFoldDB" id="A0A916ZWJ5"/>
<keyword evidence="2" id="KW-0645">Protease</keyword>
<evidence type="ECO:0000256" key="2">
    <source>
        <dbReference type="ARBA" id="ARBA00023049"/>
    </source>
</evidence>
<evidence type="ECO:0000259" key="4">
    <source>
        <dbReference type="Pfam" id="PF05193"/>
    </source>
</evidence>
<dbReference type="Pfam" id="PF00675">
    <property type="entry name" value="Peptidase_M16"/>
    <property type="match status" value="1"/>
</dbReference>
<dbReference type="PANTHER" id="PTHR11851:SF49">
    <property type="entry name" value="MITOCHONDRIAL-PROCESSING PEPTIDASE SUBUNIT ALPHA"/>
    <property type="match status" value="1"/>
</dbReference>
<dbReference type="InterPro" id="IPR050361">
    <property type="entry name" value="MPP/UQCRC_Complex"/>
</dbReference>
<dbReference type="InterPro" id="IPR007863">
    <property type="entry name" value="Peptidase_M16_C"/>
</dbReference>
<dbReference type="EMBL" id="BMJM01000008">
    <property type="protein sequence ID" value="GGE16055.1"/>
    <property type="molecule type" value="Genomic_DNA"/>
</dbReference>
<feature type="domain" description="Peptidase M16 C-terminal" evidence="4">
    <location>
        <begin position="168"/>
        <end position="337"/>
    </location>
</feature>
<feature type="domain" description="Peptidase M16 N-terminal" evidence="3">
    <location>
        <begin position="14"/>
        <end position="160"/>
    </location>
</feature>
<reference evidence="5" key="1">
    <citation type="journal article" date="2014" name="Int. J. Syst. Evol. Microbiol.">
        <title>Complete genome sequence of Corynebacterium casei LMG S-19264T (=DSM 44701T), isolated from a smear-ripened cheese.</title>
        <authorList>
            <consortium name="US DOE Joint Genome Institute (JGI-PGF)"/>
            <person name="Walter F."/>
            <person name="Albersmeier A."/>
            <person name="Kalinowski J."/>
            <person name="Ruckert C."/>
        </authorList>
    </citation>
    <scope>NUCLEOTIDE SEQUENCE</scope>
    <source>
        <strain evidence="5">CGMCC 1.15519</strain>
    </source>
</reference>
<evidence type="ECO:0000259" key="3">
    <source>
        <dbReference type="Pfam" id="PF00675"/>
    </source>
</evidence>
<dbReference type="SUPFAM" id="SSF63411">
    <property type="entry name" value="LuxS/MPP-like metallohydrolase"/>
    <property type="match status" value="2"/>
</dbReference>
<gene>
    <name evidence="5" type="primary">mpp</name>
    <name evidence="5" type="ORF">GCM10011529_23080</name>
</gene>
<reference evidence="5" key="2">
    <citation type="submission" date="2020-09" db="EMBL/GenBank/DDBJ databases">
        <authorList>
            <person name="Sun Q."/>
            <person name="Zhou Y."/>
        </authorList>
    </citation>
    <scope>NUCLEOTIDE SEQUENCE</scope>
    <source>
        <strain evidence="5">CGMCC 1.15519</strain>
    </source>
</reference>
<dbReference type="Pfam" id="PF05193">
    <property type="entry name" value="Peptidase_M16_C"/>
    <property type="match status" value="1"/>
</dbReference>
<accession>A0A916ZWJ5</accession>
<keyword evidence="2" id="KW-0378">Hydrolase</keyword>
<dbReference type="InterPro" id="IPR011249">
    <property type="entry name" value="Metalloenz_LuxS/M16"/>
</dbReference>